<dbReference type="KEGG" id="copr:Cop2CBH44_30450"/>
<reference evidence="3" key="1">
    <citation type="submission" date="2020-07" db="EMBL/GenBank/DDBJ databases">
        <title>Complete genome sequencing of Coprobacter sp. strain 2CBH44.</title>
        <authorList>
            <person name="Sakamoto M."/>
            <person name="Murakami T."/>
            <person name="Mori H."/>
        </authorList>
    </citation>
    <scope>NUCLEOTIDE SEQUENCE [LARGE SCALE GENOMIC DNA]</scope>
    <source>
        <strain evidence="3">2CBH44</strain>
    </source>
</reference>
<dbReference type="Pfam" id="PF14898">
    <property type="entry name" value="DUF4491"/>
    <property type="match status" value="1"/>
</dbReference>
<gene>
    <name evidence="2" type="ORF">Cop2CBH44_30450</name>
</gene>
<name>A0A7G1I0V4_9BACT</name>
<protein>
    <submittedName>
        <fullName evidence="2">DUF4491 domain-containing protein</fullName>
    </submittedName>
</protein>
<dbReference type="Proteomes" id="UP000594042">
    <property type="component" value="Chromosome"/>
</dbReference>
<keyword evidence="1" id="KW-0472">Membrane</keyword>
<feature type="transmembrane region" description="Helical" evidence="1">
    <location>
        <begin position="7"/>
        <end position="29"/>
    </location>
</feature>
<evidence type="ECO:0000313" key="2">
    <source>
        <dbReference type="EMBL" id="BCI64692.1"/>
    </source>
</evidence>
<evidence type="ECO:0000256" key="1">
    <source>
        <dbReference type="SAM" id="Phobius"/>
    </source>
</evidence>
<dbReference type="EMBL" id="AP023322">
    <property type="protein sequence ID" value="BCI64692.1"/>
    <property type="molecule type" value="Genomic_DNA"/>
</dbReference>
<dbReference type="AlphaFoldDB" id="A0A7G1I0V4"/>
<keyword evidence="3" id="KW-1185">Reference proteome</keyword>
<dbReference type="InterPro" id="IPR027890">
    <property type="entry name" value="DUF4491"/>
</dbReference>
<feature type="transmembrane region" description="Helical" evidence="1">
    <location>
        <begin position="41"/>
        <end position="72"/>
    </location>
</feature>
<keyword evidence="1" id="KW-0812">Transmembrane</keyword>
<sequence length="112" mass="13241">MDFLEDYHLLGLVIGISTFLIIGLFHPVVVKVEYYWGTKSWWLFLVLGIIGIIFSICTSNVLWAALLGVFAFSSFWTIKEIFEQEQRVRKGWFPRNPKRKYPWDDEIKSHVK</sequence>
<proteinExistence type="predicted"/>
<organism evidence="2 3">
    <name type="scientific">Coprobacter secundus subsp. similis</name>
    <dbReference type="NCBI Taxonomy" id="2751153"/>
    <lineage>
        <taxon>Bacteria</taxon>
        <taxon>Pseudomonadati</taxon>
        <taxon>Bacteroidota</taxon>
        <taxon>Bacteroidia</taxon>
        <taxon>Bacteroidales</taxon>
        <taxon>Barnesiellaceae</taxon>
        <taxon>Coprobacter</taxon>
    </lineage>
</organism>
<accession>A0A7G1I0V4</accession>
<dbReference type="RefSeq" id="WP_021930937.1">
    <property type="nucleotide sequence ID" value="NZ_AP023322.1"/>
</dbReference>
<evidence type="ECO:0000313" key="3">
    <source>
        <dbReference type="Proteomes" id="UP000594042"/>
    </source>
</evidence>
<keyword evidence="1" id="KW-1133">Transmembrane helix</keyword>